<proteinExistence type="predicted"/>
<dbReference type="InterPro" id="IPR035994">
    <property type="entry name" value="Nucleoside_phosphorylase_sf"/>
</dbReference>
<reference evidence="4" key="1">
    <citation type="submission" date="2017-06" db="EMBL/GenBank/DDBJ databases">
        <authorList>
            <person name="Varghese N."/>
            <person name="Submissions S."/>
        </authorList>
    </citation>
    <scope>NUCLEOTIDE SEQUENCE [LARGE SCALE GENOMIC DNA]</scope>
    <source>
        <strain evidence="4">ANC 5114</strain>
    </source>
</reference>
<dbReference type="GO" id="GO:0005829">
    <property type="term" value="C:cytosol"/>
    <property type="evidence" value="ECO:0007669"/>
    <property type="project" value="TreeGrafter"/>
</dbReference>
<protein>
    <submittedName>
        <fullName evidence="3">Adenosylhomocysteine nucleosidase</fullName>
    </submittedName>
</protein>
<dbReference type="EMBL" id="FZLN01000002">
    <property type="protein sequence ID" value="SNQ29668.1"/>
    <property type="molecule type" value="Genomic_DNA"/>
</dbReference>
<dbReference type="GO" id="GO:0008782">
    <property type="term" value="F:adenosylhomocysteine nucleosidase activity"/>
    <property type="evidence" value="ECO:0007669"/>
    <property type="project" value="TreeGrafter"/>
</dbReference>
<sequence length="277" mass="30286">MFKLVMKSAIASGLVLLAIQSHAAVKQQPVIIQGALDIETDHMVQKLKNVKTKKMGGWQFWEGTYEGYPIVISRTLMGMGNASAATALAIEHYHPKAIINQGTAGGHDPKLHVFDIVIGTSSINIGAFITPKKAVGEGSNALTWNKSFNLLPQNNRPEEESRRLIFQADAKLLAAAHQSQSRYNKGKVVDGVIGSADVWNNELDRINYFHTNYQTSIEEMETASAAQVASLYHVPFIGIRVLSNNLTNQDGYNPNTGVACQDFVLDVAKTYLSSKAK</sequence>
<dbReference type="AlphaFoldDB" id="A0A217EGR3"/>
<dbReference type="InterPro" id="IPR000845">
    <property type="entry name" value="Nucleoside_phosphorylase_d"/>
</dbReference>
<dbReference type="OrthoDB" id="9792278at2"/>
<accession>A0A217EGR3</accession>
<evidence type="ECO:0000313" key="3">
    <source>
        <dbReference type="EMBL" id="SNQ29668.1"/>
    </source>
</evidence>
<dbReference type="CDD" id="cd09008">
    <property type="entry name" value="MTAN"/>
    <property type="match status" value="1"/>
</dbReference>
<evidence type="ECO:0000313" key="4">
    <source>
        <dbReference type="Proteomes" id="UP000243463"/>
    </source>
</evidence>
<dbReference type="GO" id="GO:0008930">
    <property type="term" value="F:methylthioadenosine nucleosidase activity"/>
    <property type="evidence" value="ECO:0007669"/>
    <property type="project" value="TreeGrafter"/>
</dbReference>
<feature type="chain" id="PRO_5013233745" evidence="1">
    <location>
        <begin position="24"/>
        <end position="277"/>
    </location>
</feature>
<dbReference type="PANTHER" id="PTHR46832">
    <property type="entry name" value="5'-METHYLTHIOADENOSINE/S-ADENOSYLHOMOCYSTEINE NUCLEOSIDASE"/>
    <property type="match status" value="1"/>
</dbReference>
<organism evidence="3 4">
    <name type="scientific">Acinetobacter apis</name>
    <dbReference type="NCBI Taxonomy" id="1229165"/>
    <lineage>
        <taxon>Bacteria</taxon>
        <taxon>Pseudomonadati</taxon>
        <taxon>Pseudomonadota</taxon>
        <taxon>Gammaproteobacteria</taxon>
        <taxon>Moraxellales</taxon>
        <taxon>Moraxellaceae</taxon>
        <taxon>Acinetobacter</taxon>
    </lineage>
</organism>
<dbReference type="GO" id="GO:0009116">
    <property type="term" value="P:nucleoside metabolic process"/>
    <property type="evidence" value="ECO:0007669"/>
    <property type="project" value="InterPro"/>
</dbReference>
<gene>
    <name evidence="3" type="ORF">SAMN05444584_1630</name>
</gene>
<dbReference type="PANTHER" id="PTHR46832:SF1">
    <property type="entry name" value="5'-METHYLTHIOADENOSINE_S-ADENOSYLHOMOCYSTEINE NUCLEOSIDASE"/>
    <property type="match status" value="1"/>
</dbReference>
<dbReference type="Gene3D" id="3.40.50.1580">
    <property type="entry name" value="Nucleoside phosphorylase domain"/>
    <property type="match status" value="1"/>
</dbReference>
<feature type="domain" description="Nucleoside phosphorylase" evidence="2">
    <location>
        <begin position="30"/>
        <end position="248"/>
    </location>
</feature>
<dbReference type="Proteomes" id="UP000243463">
    <property type="component" value="Unassembled WGS sequence"/>
</dbReference>
<evidence type="ECO:0000256" key="1">
    <source>
        <dbReference type="SAM" id="SignalP"/>
    </source>
</evidence>
<dbReference type="GO" id="GO:0019284">
    <property type="term" value="P:L-methionine salvage from S-adenosylmethionine"/>
    <property type="evidence" value="ECO:0007669"/>
    <property type="project" value="TreeGrafter"/>
</dbReference>
<keyword evidence="4" id="KW-1185">Reference proteome</keyword>
<feature type="signal peptide" evidence="1">
    <location>
        <begin position="1"/>
        <end position="23"/>
    </location>
</feature>
<keyword evidence="1" id="KW-0732">Signal</keyword>
<name>A0A217EGR3_9GAMM</name>
<evidence type="ECO:0000259" key="2">
    <source>
        <dbReference type="Pfam" id="PF01048"/>
    </source>
</evidence>
<dbReference type="SUPFAM" id="SSF53167">
    <property type="entry name" value="Purine and uridine phosphorylases"/>
    <property type="match status" value="1"/>
</dbReference>
<dbReference type="Pfam" id="PF01048">
    <property type="entry name" value="PNP_UDP_1"/>
    <property type="match status" value="1"/>
</dbReference>